<dbReference type="Proteomes" id="UP000606786">
    <property type="component" value="Unassembled WGS sequence"/>
</dbReference>
<feature type="domain" description="Helicase ATP-binding" evidence="9">
    <location>
        <begin position="727"/>
        <end position="906"/>
    </location>
</feature>
<dbReference type="PROSITE" id="PS51195">
    <property type="entry name" value="Q_MOTIF"/>
    <property type="match status" value="1"/>
</dbReference>
<dbReference type="OrthoDB" id="7865882at2759"/>
<dbReference type="PROSITE" id="PS00039">
    <property type="entry name" value="DEAD_ATP_HELICASE"/>
    <property type="match status" value="1"/>
</dbReference>
<evidence type="ECO:0000256" key="7">
    <source>
        <dbReference type="PROSITE-ProRule" id="PRU00552"/>
    </source>
</evidence>
<dbReference type="InterPro" id="IPR001650">
    <property type="entry name" value="Helicase_C-like"/>
</dbReference>
<feature type="region of interest" description="Disordered" evidence="8">
    <location>
        <begin position="234"/>
        <end position="253"/>
    </location>
</feature>
<dbReference type="EC" id="3.6.4.13" evidence="1"/>
<evidence type="ECO:0000256" key="3">
    <source>
        <dbReference type="ARBA" id="ARBA00022801"/>
    </source>
</evidence>
<name>A0A811UHZ9_CERCA</name>
<feature type="compositionally biased region" description="Basic and acidic residues" evidence="8">
    <location>
        <begin position="308"/>
        <end position="317"/>
    </location>
</feature>
<comment type="caution">
    <text evidence="12">The sequence shown here is derived from an EMBL/GenBank/DDBJ whole genome shotgun (WGS) entry which is preliminary data.</text>
</comment>
<feature type="domain" description="DEAD-box RNA helicase Q" evidence="11">
    <location>
        <begin position="696"/>
        <end position="724"/>
    </location>
</feature>
<evidence type="ECO:0000256" key="5">
    <source>
        <dbReference type="ARBA" id="ARBA00022840"/>
    </source>
</evidence>
<evidence type="ECO:0000313" key="12">
    <source>
        <dbReference type="EMBL" id="CAD6997586.1"/>
    </source>
</evidence>
<evidence type="ECO:0000259" key="9">
    <source>
        <dbReference type="PROSITE" id="PS51192"/>
    </source>
</evidence>
<dbReference type="SUPFAM" id="SSF52540">
    <property type="entry name" value="P-loop containing nucleoside triphosphate hydrolases"/>
    <property type="match status" value="1"/>
</dbReference>
<dbReference type="InterPro" id="IPR000629">
    <property type="entry name" value="RNA-helicase_DEAD-box_CS"/>
</dbReference>
<evidence type="ECO:0000256" key="8">
    <source>
        <dbReference type="SAM" id="MobiDB-lite"/>
    </source>
</evidence>
<dbReference type="FunFam" id="3.40.50.300:FF:000008">
    <property type="entry name" value="ATP-dependent RNA helicase RhlB"/>
    <property type="match status" value="1"/>
</dbReference>
<dbReference type="GO" id="GO:0005524">
    <property type="term" value="F:ATP binding"/>
    <property type="evidence" value="ECO:0007669"/>
    <property type="project" value="UniProtKB-KW"/>
</dbReference>
<dbReference type="GO" id="GO:0003676">
    <property type="term" value="F:nucleic acid binding"/>
    <property type="evidence" value="ECO:0007669"/>
    <property type="project" value="InterPro"/>
</dbReference>
<dbReference type="InterPro" id="IPR027417">
    <property type="entry name" value="P-loop_NTPase"/>
</dbReference>
<feature type="domain" description="Helicase C-terminal" evidence="10">
    <location>
        <begin position="917"/>
        <end position="1077"/>
    </location>
</feature>
<feature type="compositionally biased region" description="Polar residues" evidence="8">
    <location>
        <begin position="1102"/>
        <end position="1111"/>
    </location>
</feature>
<feature type="compositionally biased region" description="Polar residues" evidence="8">
    <location>
        <begin position="318"/>
        <end position="327"/>
    </location>
</feature>
<feature type="short sequence motif" description="Q motif" evidence="7">
    <location>
        <begin position="696"/>
        <end position="724"/>
    </location>
</feature>
<evidence type="ECO:0000259" key="11">
    <source>
        <dbReference type="PROSITE" id="PS51195"/>
    </source>
</evidence>
<feature type="compositionally biased region" description="Gly residues" evidence="8">
    <location>
        <begin position="594"/>
        <end position="624"/>
    </location>
</feature>
<keyword evidence="4" id="KW-0347">Helicase</keyword>
<feature type="region of interest" description="Disordered" evidence="8">
    <location>
        <begin position="1088"/>
        <end position="1122"/>
    </location>
</feature>
<dbReference type="GO" id="GO:0003724">
    <property type="term" value="F:RNA helicase activity"/>
    <property type="evidence" value="ECO:0007669"/>
    <property type="project" value="UniProtKB-EC"/>
</dbReference>
<dbReference type="PANTHER" id="PTHR47958">
    <property type="entry name" value="ATP-DEPENDENT RNA HELICASE DBP3"/>
    <property type="match status" value="1"/>
</dbReference>
<keyword evidence="2" id="KW-0547">Nucleotide-binding</keyword>
<feature type="region of interest" description="Disordered" evidence="8">
    <location>
        <begin position="288"/>
        <end position="330"/>
    </location>
</feature>
<sequence>MSKHAGAASTDNIIRDVGDYHELVQERNDIDEEYFGLVGAGKSITNGNIEMSDLIIGKNKADSEIQFQEDIVFAAIHQSQLPDLSEILKGPSDSIQAKNSVTSFQCRTNRKGKNNVVSVGYQHAPAQAVRLAVTPNITTRITEKECALRKRIPARTFLEIVANEDPMIENARIMAFNFFPLRKTWANDSMTSVRHVRQLVPLSTEKQSQLVEISDGASGSINVARQHVSPIPAGGLPSIQLGQSQLEGPSTDNFDDNIDTIQMTRDVWPPHSETDGQQERSDIVPELSADGTFFTPDPIPFPTGISSRSDESEEKRSQLVQSVSGPSSAHRADILTSKTATLPSIREEEFRHTLLRRTFRDTDLSSTPLRPLMSIVSNNRIVKNVQIFPTEDSTKLTNNDLKPGMGDTNLDIKSGATSTSADIINVAFDAQTISNRQDLESYHTEITSEAIHATESPKEPPLACEKKNWFEVLRERQVDVSYVKEVEKVARRRKRRRLRPHLLPIGDKTAVQLSYQMNNTDKMLLIPQLAADDFPILLEPVLVQSENIYESASREEVPMTILQKKIYDNFVFEHIESISTIMDNLVEWQQNGDRNGGGGFRGGRGGRGGGGRGARGSRNGFGGGDRNDISGSANGFNNNKGENEGEQKQREFYIPPEPTDNEDEIFNSGISSGINFSKYDNIPVRVSGDNAPAPLQSFENAGLRDLLMDNVRKSGYIVPTPIQKSAIPTIMSGRDLMACAQTGSGKTAAYLLPIINGILVENFDLSIGKPQAVIVSPTRELAIQIFYEARKFALGSYLKISIVYGGTSSKHQGENIAKGCHILICTPGRLIDFVDKGFITFEETRYVVLDEADRMMDMGFKESVKMIMNHPTMRPMEERQNLMFSATFPEEIQRLAGAYLSNYIFITIGVVGGACSDVTQEIFEVKKFQKRSKLMELLSESSDGTIVFVETKRGADFLASLLSETEFPTTSIHGDRLQRQREMALADFKSGKMKVLIATSVAARGLDIKEVQHVINYDLPKSIDEYVHRIGRTGRVGNNGRATSFFDPEQDSAVANDLVKILEGASQKVPEFLRSYFGGGGGGFGNSQNNFGGRDVRKNVQSDDNFITSAGPTPLEEEENWN</sequence>
<proteinExistence type="predicted"/>
<dbReference type="FunFam" id="3.40.50.300:FF:000397">
    <property type="entry name" value="Probable ATP-dependent RNA helicase DDX4"/>
    <property type="match status" value="1"/>
</dbReference>
<evidence type="ECO:0000259" key="10">
    <source>
        <dbReference type="PROSITE" id="PS51194"/>
    </source>
</evidence>
<dbReference type="Pfam" id="PF00270">
    <property type="entry name" value="DEAD"/>
    <property type="match status" value="1"/>
</dbReference>
<dbReference type="SMART" id="SM00490">
    <property type="entry name" value="HELICc"/>
    <property type="match status" value="1"/>
</dbReference>
<evidence type="ECO:0000256" key="4">
    <source>
        <dbReference type="ARBA" id="ARBA00022806"/>
    </source>
</evidence>
<protein>
    <recommendedName>
        <fullName evidence="1">RNA helicase</fullName>
        <ecNumber evidence="1">3.6.4.13</ecNumber>
    </recommendedName>
</protein>
<dbReference type="GO" id="GO:0031047">
    <property type="term" value="P:regulatory ncRNA-mediated gene silencing"/>
    <property type="evidence" value="ECO:0007669"/>
    <property type="project" value="UniProtKB-ARBA"/>
</dbReference>
<dbReference type="Gene3D" id="3.40.50.300">
    <property type="entry name" value="P-loop containing nucleotide triphosphate hydrolases"/>
    <property type="match status" value="2"/>
</dbReference>
<dbReference type="InterPro" id="IPR011545">
    <property type="entry name" value="DEAD/DEAH_box_helicase_dom"/>
</dbReference>
<comment type="catalytic activity">
    <reaction evidence="6">
        <text>ATP + H2O = ADP + phosphate + H(+)</text>
        <dbReference type="Rhea" id="RHEA:13065"/>
        <dbReference type="ChEBI" id="CHEBI:15377"/>
        <dbReference type="ChEBI" id="CHEBI:15378"/>
        <dbReference type="ChEBI" id="CHEBI:30616"/>
        <dbReference type="ChEBI" id="CHEBI:43474"/>
        <dbReference type="ChEBI" id="CHEBI:456216"/>
        <dbReference type="EC" id="3.6.4.13"/>
    </reaction>
</comment>
<evidence type="ECO:0000256" key="1">
    <source>
        <dbReference type="ARBA" id="ARBA00012552"/>
    </source>
</evidence>
<accession>A0A811UHZ9</accession>
<dbReference type="AlphaFoldDB" id="A0A811UHZ9"/>
<evidence type="ECO:0000313" key="13">
    <source>
        <dbReference type="Proteomes" id="UP000606786"/>
    </source>
</evidence>
<reference evidence="12" key="1">
    <citation type="submission" date="2020-11" db="EMBL/GenBank/DDBJ databases">
        <authorList>
            <person name="Whitehead M."/>
        </authorList>
    </citation>
    <scope>NUCLEOTIDE SEQUENCE</scope>
    <source>
        <strain evidence="12">EGII</strain>
    </source>
</reference>
<dbReference type="PROSITE" id="PS51194">
    <property type="entry name" value="HELICASE_CTER"/>
    <property type="match status" value="1"/>
</dbReference>
<dbReference type="CDD" id="cd18787">
    <property type="entry name" value="SF2_C_DEAD"/>
    <property type="match status" value="1"/>
</dbReference>
<keyword evidence="13" id="KW-1185">Reference proteome</keyword>
<dbReference type="InterPro" id="IPR014014">
    <property type="entry name" value="RNA_helicase_DEAD_Q_motif"/>
</dbReference>
<evidence type="ECO:0000256" key="6">
    <source>
        <dbReference type="ARBA" id="ARBA00047984"/>
    </source>
</evidence>
<keyword evidence="5" id="KW-0067">ATP-binding</keyword>
<dbReference type="Pfam" id="PF00271">
    <property type="entry name" value="Helicase_C"/>
    <property type="match status" value="1"/>
</dbReference>
<keyword evidence="3" id="KW-0378">Hydrolase</keyword>
<dbReference type="GO" id="GO:0016787">
    <property type="term" value="F:hydrolase activity"/>
    <property type="evidence" value="ECO:0007669"/>
    <property type="project" value="UniProtKB-KW"/>
</dbReference>
<dbReference type="PROSITE" id="PS51192">
    <property type="entry name" value="HELICASE_ATP_BIND_1"/>
    <property type="match status" value="1"/>
</dbReference>
<gene>
    <name evidence="12" type="ORF">CCAP1982_LOCUS6225</name>
</gene>
<organism evidence="12 13">
    <name type="scientific">Ceratitis capitata</name>
    <name type="common">Mediterranean fruit fly</name>
    <name type="synonym">Tephritis capitata</name>
    <dbReference type="NCBI Taxonomy" id="7213"/>
    <lineage>
        <taxon>Eukaryota</taxon>
        <taxon>Metazoa</taxon>
        <taxon>Ecdysozoa</taxon>
        <taxon>Arthropoda</taxon>
        <taxon>Hexapoda</taxon>
        <taxon>Insecta</taxon>
        <taxon>Pterygota</taxon>
        <taxon>Neoptera</taxon>
        <taxon>Endopterygota</taxon>
        <taxon>Diptera</taxon>
        <taxon>Brachycera</taxon>
        <taxon>Muscomorpha</taxon>
        <taxon>Tephritoidea</taxon>
        <taxon>Tephritidae</taxon>
        <taxon>Ceratitis</taxon>
        <taxon>Ceratitis</taxon>
    </lineage>
</organism>
<dbReference type="EMBL" id="CAJHJT010000012">
    <property type="protein sequence ID" value="CAD6997586.1"/>
    <property type="molecule type" value="Genomic_DNA"/>
</dbReference>
<feature type="region of interest" description="Disordered" evidence="8">
    <location>
        <begin position="592"/>
        <end position="648"/>
    </location>
</feature>
<dbReference type="InterPro" id="IPR014001">
    <property type="entry name" value="Helicase_ATP-bd"/>
</dbReference>
<evidence type="ECO:0000256" key="2">
    <source>
        <dbReference type="ARBA" id="ARBA00022741"/>
    </source>
</evidence>
<dbReference type="SMART" id="SM00487">
    <property type="entry name" value="DEXDc"/>
    <property type="match status" value="1"/>
</dbReference>
<feature type="compositionally biased region" description="Low complexity" evidence="8">
    <location>
        <begin position="290"/>
        <end position="307"/>
    </location>
</feature>
<feature type="compositionally biased region" description="Polar residues" evidence="8">
    <location>
        <begin position="240"/>
        <end position="252"/>
    </location>
</feature>